<name>A0A2T5TZX5_9SPHN</name>
<protein>
    <submittedName>
        <fullName evidence="1">Uncharacterized protein</fullName>
    </submittedName>
</protein>
<comment type="caution">
    <text evidence="1">The sequence shown here is derived from an EMBL/GenBank/DDBJ whole genome shotgun (WGS) entry which is preliminary data.</text>
</comment>
<gene>
    <name evidence="1" type="ORF">C8J25_109234</name>
</gene>
<reference evidence="1 2" key="1">
    <citation type="submission" date="2018-04" db="EMBL/GenBank/DDBJ databases">
        <title>Genomic Encyclopedia of Type Strains, Phase III (KMG-III): the genomes of soil and plant-associated and newly described type strains.</title>
        <authorList>
            <person name="Whitman W."/>
        </authorList>
    </citation>
    <scope>NUCLEOTIDE SEQUENCE [LARGE SCALE GENOMIC DNA]</scope>
    <source>
        <strain evidence="1 2">MA-olki</strain>
    </source>
</reference>
<sequence length="145" mass="16019">MTKVMRERAGYGLGERCPILGEPARLAGTGNDGCHRRVRQRELETGGLHTHTVTIRDGLDPSNLVEDRGRRACSRQPDRLSTGILVARNLPTVHMQDFTSHELGVLQVENGLHHVGDGAHSAKRVISAELGTRLGWMHRRLHDPG</sequence>
<dbReference type="Proteomes" id="UP000244013">
    <property type="component" value="Unassembled WGS sequence"/>
</dbReference>
<proteinExistence type="predicted"/>
<accession>A0A2T5TZX5</accession>
<evidence type="ECO:0000313" key="1">
    <source>
        <dbReference type="EMBL" id="PTW44803.1"/>
    </source>
</evidence>
<dbReference type="AlphaFoldDB" id="A0A2T5TZX5"/>
<dbReference type="EMBL" id="QAYE01000009">
    <property type="protein sequence ID" value="PTW44803.1"/>
    <property type="molecule type" value="Genomic_DNA"/>
</dbReference>
<evidence type="ECO:0000313" key="2">
    <source>
        <dbReference type="Proteomes" id="UP000244013"/>
    </source>
</evidence>
<organism evidence="1 2">
    <name type="scientific">Sphingomonas faeni</name>
    <dbReference type="NCBI Taxonomy" id="185950"/>
    <lineage>
        <taxon>Bacteria</taxon>
        <taxon>Pseudomonadati</taxon>
        <taxon>Pseudomonadota</taxon>
        <taxon>Alphaproteobacteria</taxon>
        <taxon>Sphingomonadales</taxon>
        <taxon>Sphingomonadaceae</taxon>
        <taxon>Sphingomonas</taxon>
    </lineage>
</organism>